<evidence type="ECO:0000256" key="3">
    <source>
        <dbReference type="ARBA" id="ARBA00022962"/>
    </source>
</evidence>
<evidence type="ECO:0000313" key="8">
    <source>
        <dbReference type="Proteomes" id="UP000179284"/>
    </source>
</evidence>
<organism evidence="7 8">
    <name type="scientific">Butyrivibrio hungatei</name>
    <dbReference type="NCBI Taxonomy" id="185008"/>
    <lineage>
        <taxon>Bacteria</taxon>
        <taxon>Bacillati</taxon>
        <taxon>Bacillota</taxon>
        <taxon>Clostridia</taxon>
        <taxon>Lachnospirales</taxon>
        <taxon>Lachnospiraceae</taxon>
        <taxon>Butyrivibrio</taxon>
    </lineage>
</organism>
<name>A0A1D9P0Y5_9FIRM</name>
<dbReference type="EMBL" id="CP017831">
    <property type="protein sequence ID" value="AOZ96267.1"/>
    <property type="molecule type" value="Genomic_DNA"/>
</dbReference>
<dbReference type="SUPFAM" id="SSF52540">
    <property type="entry name" value="P-loop containing nucleoside triphosphate hydrolases"/>
    <property type="match status" value="1"/>
</dbReference>
<dbReference type="Gene3D" id="3.40.50.300">
    <property type="entry name" value="P-loop containing nucleotide triphosphate hydrolases"/>
    <property type="match status" value="1"/>
</dbReference>
<dbReference type="Proteomes" id="UP000179284">
    <property type="component" value="Chromosome I"/>
</dbReference>
<dbReference type="NCBIfam" id="TIGR00313">
    <property type="entry name" value="cobQ"/>
    <property type="match status" value="1"/>
</dbReference>
<evidence type="ECO:0000256" key="1">
    <source>
        <dbReference type="ARBA" id="ARBA00004953"/>
    </source>
</evidence>
<feature type="active site" description="Nucleophile" evidence="4">
    <location>
        <position position="330"/>
    </location>
</feature>
<dbReference type="Pfam" id="PF07685">
    <property type="entry name" value="GATase_3"/>
    <property type="match status" value="1"/>
</dbReference>
<dbReference type="GO" id="GO:0003824">
    <property type="term" value="F:catalytic activity"/>
    <property type="evidence" value="ECO:0007669"/>
    <property type="project" value="InterPro"/>
</dbReference>
<accession>A0A1D9P0Y5</accession>
<sequence>MAKVIMVQGTMSGAGKSLLVAGLCRIFRQDGYRAVPFKSQNMALNSYITEEGLEMGRAQVMQAECAGVKPSVYMNPILLKPSSDVGSQVIVNGKALGNMKARDYFAYKKTLIPDILNAFRKLSEDADVIVIEGAGSPAEINLRENDIVNMGMAELVDSPVLLVGDIDRGGVFAQLYGTVELLEASEKARITGLIINKFRGDKSLLDSGIDFITNKLGIETVGVIPYMNIKVDDEDSLTSRFDNKRALDGVIDIAVIRYPRISNFTDLGAFEMQEGVTVRYVDSVYELGDPDMIILPGSKNTIEDLKYIRESGLEREIIRLSKTKPVFGICGGLQMLGNSISDEDKVESGLLTQIRGMGLLDIDTKMSSVKTTVQRNGSISFPKGVFESIKDKKYKGYEIHMGQSGIKDVVISNGANVYASYVHGIFDEGGIAADILKILGKKSISLLSYSEFKESQYDILADTIRANIDMDTIYGSLKEVKIKD</sequence>
<evidence type="ECO:0000256" key="2">
    <source>
        <dbReference type="ARBA" id="ARBA00022573"/>
    </source>
</evidence>
<dbReference type="HAMAP" id="MF_00028">
    <property type="entry name" value="CobQ"/>
    <property type="match status" value="1"/>
</dbReference>
<keyword evidence="8" id="KW-1185">Reference proteome</keyword>
<dbReference type="Pfam" id="PF01656">
    <property type="entry name" value="CbiA"/>
    <property type="match status" value="1"/>
</dbReference>
<dbReference type="CDD" id="cd01750">
    <property type="entry name" value="GATase1_CobQ"/>
    <property type="match status" value="1"/>
</dbReference>
<evidence type="ECO:0000313" key="7">
    <source>
        <dbReference type="EMBL" id="AOZ96267.1"/>
    </source>
</evidence>
<dbReference type="InterPro" id="IPR011698">
    <property type="entry name" value="GATase_3"/>
</dbReference>
<dbReference type="RefSeq" id="WP_071175972.1">
    <property type="nucleotide sequence ID" value="NZ_CP017831.1"/>
</dbReference>
<proteinExistence type="inferred from homology"/>
<comment type="pathway">
    <text evidence="1 4">Cofactor biosynthesis; adenosylcobalamin biosynthesis.</text>
</comment>
<dbReference type="PANTHER" id="PTHR21343">
    <property type="entry name" value="DETHIOBIOTIN SYNTHETASE"/>
    <property type="match status" value="1"/>
</dbReference>
<dbReference type="OrthoDB" id="9808302at2"/>
<dbReference type="KEGG" id="bhu:bhn_I1233"/>
<keyword evidence="3 4" id="KW-0315">Glutamine amidotransferase</keyword>
<dbReference type="UniPathway" id="UPA00148"/>
<dbReference type="CDD" id="cd05389">
    <property type="entry name" value="CobQ_N"/>
    <property type="match status" value="1"/>
</dbReference>
<dbReference type="GO" id="GO:0009236">
    <property type="term" value="P:cobalamin biosynthetic process"/>
    <property type="evidence" value="ECO:0007669"/>
    <property type="project" value="UniProtKB-UniRule"/>
</dbReference>
<dbReference type="InterPro" id="IPR029062">
    <property type="entry name" value="Class_I_gatase-like"/>
</dbReference>
<dbReference type="AlphaFoldDB" id="A0A1D9P0Y5"/>
<dbReference type="InterPro" id="IPR047045">
    <property type="entry name" value="CobQ_N"/>
</dbReference>
<dbReference type="Gene3D" id="3.40.50.880">
    <property type="match status" value="1"/>
</dbReference>
<dbReference type="PROSITE" id="PS51274">
    <property type="entry name" value="GATASE_COBBQ"/>
    <property type="match status" value="1"/>
</dbReference>
<gene>
    <name evidence="4" type="primary">cobQ</name>
    <name evidence="7" type="ORF">bhn_I1233</name>
</gene>
<dbReference type="InterPro" id="IPR004459">
    <property type="entry name" value="CobQ_synth"/>
</dbReference>
<dbReference type="PROSITE" id="PS51273">
    <property type="entry name" value="GATASE_TYPE_1"/>
    <property type="match status" value="1"/>
</dbReference>
<dbReference type="InterPro" id="IPR002586">
    <property type="entry name" value="CobQ/CobB/MinD/ParA_Nub-bd_dom"/>
</dbReference>
<reference evidence="8" key="1">
    <citation type="submission" date="2016-10" db="EMBL/GenBank/DDBJ databases">
        <title>The complete genome sequence of the rumen bacterium Butyrivibrio hungatei MB2003.</title>
        <authorList>
            <person name="Palevich N."/>
            <person name="Kelly W.J."/>
            <person name="Leahy S.C."/>
            <person name="Altermann E."/>
            <person name="Rakonjac J."/>
            <person name="Attwood G.T."/>
        </authorList>
    </citation>
    <scope>NUCLEOTIDE SEQUENCE [LARGE SCALE GENOMIC DNA]</scope>
    <source>
        <strain evidence="8">MB2003</strain>
    </source>
</reference>
<dbReference type="InterPro" id="IPR033949">
    <property type="entry name" value="CobQ_GATase1"/>
</dbReference>
<evidence type="ECO:0000256" key="4">
    <source>
        <dbReference type="HAMAP-Rule" id="MF_00028"/>
    </source>
</evidence>
<dbReference type="InterPro" id="IPR027417">
    <property type="entry name" value="P-loop_NTPase"/>
</dbReference>
<feature type="domain" description="CobB/CobQ-like glutamine amidotransferase" evidence="6">
    <location>
        <begin position="252"/>
        <end position="428"/>
    </location>
</feature>
<comment type="similarity">
    <text evidence="4">Belongs to the CobB/CobQ family. CobQ subfamily.</text>
</comment>
<feature type="domain" description="CobQ/CobB/MinD/ParA nucleotide binding" evidence="5">
    <location>
        <begin position="5"/>
        <end position="227"/>
    </location>
</feature>
<dbReference type="PANTHER" id="PTHR21343:SF1">
    <property type="entry name" value="COBYRIC ACID SYNTHASE"/>
    <property type="match status" value="1"/>
</dbReference>
<feature type="active site" evidence="4">
    <location>
        <position position="423"/>
    </location>
</feature>
<evidence type="ECO:0000259" key="5">
    <source>
        <dbReference type="Pfam" id="PF01656"/>
    </source>
</evidence>
<dbReference type="NCBIfam" id="NF001989">
    <property type="entry name" value="PRK00784.1"/>
    <property type="match status" value="1"/>
</dbReference>
<evidence type="ECO:0000259" key="6">
    <source>
        <dbReference type="Pfam" id="PF07685"/>
    </source>
</evidence>
<protein>
    <recommendedName>
        <fullName evidence="4">Cobyric acid synthase</fullName>
    </recommendedName>
</protein>
<comment type="function">
    <text evidence="4">Catalyzes amidations at positions B, D, E, and G on adenosylcobyrinic A,C-diamide. NH(2) groups are provided by glutamine, and one molecule of ATP is hydrogenolyzed for each amidation.</text>
</comment>
<dbReference type="SUPFAM" id="SSF52317">
    <property type="entry name" value="Class I glutamine amidotransferase-like"/>
    <property type="match status" value="1"/>
</dbReference>
<dbReference type="GO" id="GO:0015420">
    <property type="term" value="F:ABC-type vitamin B12 transporter activity"/>
    <property type="evidence" value="ECO:0007669"/>
    <property type="project" value="UniProtKB-UniRule"/>
</dbReference>
<keyword evidence="2 4" id="KW-0169">Cobalamin biosynthesis</keyword>